<protein>
    <submittedName>
        <fullName evidence="1">HNHc nuclease</fullName>
    </submittedName>
</protein>
<dbReference type="EMBL" id="BK032570">
    <property type="protein sequence ID" value="DAF48588.1"/>
    <property type="molecule type" value="Genomic_DNA"/>
</dbReference>
<sequence length="131" mass="15000">MAKVDTLPMLYRPLMDGCSVILNHCAVCGATWPLNQHHIVKRSQGNLYRNGVKRPKPTITLCGNGNASGCHGLAHQNRLHFRWVTTEAWDEIGFGNSKYRERSGGHWEYLITEEPTKYQQALKMDGWKELY</sequence>
<organism evidence="1">
    <name type="scientific">Siphoviridae sp. ctqBc4</name>
    <dbReference type="NCBI Taxonomy" id="2827945"/>
    <lineage>
        <taxon>Viruses</taxon>
        <taxon>Duplodnaviria</taxon>
        <taxon>Heunggongvirae</taxon>
        <taxon>Uroviricota</taxon>
        <taxon>Caudoviricetes</taxon>
    </lineage>
</organism>
<evidence type="ECO:0000313" key="1">
    <source>
        <dbReference type="EMBL" id="DAF48588.1"/>
    </source>
</evidence>
<proteinExistence type="predicted"/>
<accession>A0A8S5SBZ7</accession>
<reference evidence="1" key="1">
    <citation type="journal article" date="2021" name="Proc. Natl. Acad. Sci. U.S.A.">
        <title>A Catalog of Tens of Thousands of Viruses from Human Metagenomes Reveals Hidden Associations with Chronic Diseases.</title>
        <authorList>
            <person name="Tisza M.J."/>
            <person name="Buck C.B."/>
        </authorList>
    </citation>
    <scope>NUCLEOTIDE SEQUENCE</scope>
    <source>
        <strain evidence="1">CtqBc4</strain>
    </source>
</reference>
<name>A0A8S5SBZ7_9CAUD</name>